<dbReference type="InterPro" id="IPR036480">
    <property type="entry name" value="CarbP_synth_ssu_N_sf"/>
</dbReference>
<evidence type="ECO:0000256" key="3">
    <source>
        <dbReference type="ARBA" id="ARBA00007800"/>
    </source>
</evidence>
<dbReference type="InterPro" id="IPR035686">
    <property type="entry name" value="CPSase_GATase1"/>
</dbReference>
<dbReference type="InterPro" id="IPR050472">
    <property type="entry name" value="Anth_synth/Amidotransfase"/>
</dbReference>
<dbReference type="SUPFAM" id="SSF52317">
    <property type="entry name" value="Class I glutamine amidotransferase-like"/>
    <property type="match status" value="1"/>
</dbReference>
<evidence type="ECO:0000256" key="8">
    <source>
        <dbReference type="ARBA" id="ARBA00022975"/>
    </source>
</evidence>
<dbReference type="InterPro" id="IPR017926">
    <property type="entry name" value="GATASE"/>
</dbReference>
<keyword evidence="5 11" id="KW-0547">Nucleotide-binding</keyword>
<comment type="pathway">
    <text evidence="2 11">Amino-acid biosynthesis; L-arginine biosynthesis; carbamoyl phosphate from bicarbonate: step 1/1.</text>
</comment>
<dbReference type="EC" id="6.3.5.5" evidence="11"/>
<feature type="binding site" evidence="11">
    <location>
        <position position="250"/>
    </location>
    <ligand>
        <name>L-glutamine</name>
        <dbReference type="ChEBI" id="CHEBI:58359"/>
    </ligand>
</feature>
<sequence length="366" mass="40551">MKARLILEDGTELTGKSFGAVRESYGEVIFNTAMTGYQEMLSDPTGCGQIVTMTYPLQGNYGINRDDFEAVRPYLHGIVAREHCEYPSNFRSQQTLDSLLKEYDIPGISEIDTRMLTRRIRDKGTMRGVITTKNTPVEEILETLRLRPAQTDQVSIVSTNRIYCSPGRGARIALIDYGVKHGILRELSNRHCDITVVPYNTPAKTIEQLRPDGIVLSNGPGNPKDVTQAVETVQQLMQTFPVFGIGLGHQLFALANGADTEKMKFGHHGANHAVKDVEQDRVMITAQSHGYTVTPASIENTDLIVTHLAVNDGTIEGLKHKTLPAFSVQYHPEASPGPEDSSYLFDHFLNIVVEYIKGVHPNATTR</sequence>
<dbReference type="Pfam" id="PF00117">
    <property type="entry name" value="GATase"/>
    <property type="match status" value="1"/>
</dbReference>
<accession>A0A419SJA9</accession>
<dbReference type="NCBIfam" id="TIGR01368">
    <property type="entry name" value="CPSaseIIsmall"/>
    <property type="match status" value="1"/>
</dbReference>
<keyword evidence="11" id="KW-0028">Amino-acid biosynthesis</keyword>
<evidence type="ECO:0000256" key="7">
    <source>
        <dbReference type="ARBA" id="ARBA00022962"/>
    </source>
</evidence>
<proteinExistence type="inferred from homology"/>
<dbReference type="InterPro" id="IPR029062">
    <property type="entry name" value="Class_I_gatase-like"/>
</dbReference>
<feature type="binding site" evidence="11">
    <location>
        <position position="291"/>
    </location>
    <ligand>
        <name>L-glutamine</name>
        <dbReference type="ChEBI" id="CHEBI:58359"/>
    </ligand>
</feature>
<gene>
    <name evidence="11" type="primary">carA</name>
    <name evidence="13" type="ORF">BEP19_06855</name>
</gene>
<dbReference type="GO" id="GO:0004359">
    <property type="term" value="F:glutaminase activity"/>
    <property type="evidence" value="ECO:0007669"/>
    <property type="project" value="RHEA"/>
</dbReference>
<feature type="domain" description="Carbamoyl-phosphate synthase small subunit N-terminal" evidence="12">
    <location>
        <begin position="1"/>
        <end position="131"/>
    </location>
</feature>
<keyword evidence="11" id="KW-0055">Arginine biosynthesis</keyword>
<dbReference type="GO" id="GO:0006541">
    <property type="term" value="P:glutamine metabolic process"/>
    <property type="evidence" value="ECO:0007669"/>
    <property type="project" value="InterPro"/>
</dbReference>
<organism evidence="13 14">
    <name type="scientific">Ammoniphilus oxalaticus</name>
    <dbReference type="NCBI Taxonomy" id="66863"/>
    <lineage>
        <taxon>Bacteria</taxon>
        <taxon>Bacillati</taxon>
        <taxon>Bacillota</taxon>
        <taxon>Bacilli</taxon>
        <taxon>Bacillales</taxon>
        <taxon>Paenibacillaceae</taxon>
        <taxon>Aneurinibacillus group</taxon>
        <taxon>Ammoniphilus</taxon>
    </lineage>
</organism>
<feature type="binding site" evidence="11">
    <location>
        <position position="290"/>
    </location>
    <ligand>
        <name>L-glutamine</name>
        <dbReference type="ChEBI" id="CHEBI:58359"/>
    </ligand>
</feature>
<evidence type="ECO:0000256" key="9">
    <source>
        <dbReference type="ARBA" id="ARBA00048816"/>
    </source>
</evidence>
<comment type="pathway">
    <text evidence="1 11">Pyrimidine metabolism; UMP biosynthesis via de novo pathway; (S)-dihydroorotate from bicarbonate: step 1/3.</text>
</comment>
<comment type="catalytic activity">
    <reaction evidence="10 11">
        <text>L-glutamine + H2O = L-glutamate + NH4(+)</text>
        <dbReference type="Rhea" id="RHEA:15889"/>
        <dbReference type="ChEBI" id="CHEBI:15377"/>
        <dbReference type="ChEBI" id="CHEBI:28938"/>
        <dbReference type="ChEBI" id="CHEBI:29985"/>
        <dbReference type="ChEBI" id="CHEBI:58359"/>
    </reaction>
</comment>
<dbReference type="GO" id="GO:0044205">
    <property type="term" value="P:'de novo' UMP biosynthetic process"/>
    <property type="evidence" value="ECO:0007669"/>
    <property type="project" value="UniProtKB-UniRule"/>
</dbReference>
<dbReference type="PRINTS" id="PR00096">
    <property type="entry name" value="GATASE"/>
</dbReference>
<evidence type="ECO:0000313" key="13">
    <source>
        <dbReference type="EMBL" id="RKD24121.1"/>
    </source>
</evidence>
<evidence type="ECO:0000256" key="6">
    <source>
        <dbReference type="ARBA" id="ARBA00022840"/>
    </source>
</evidence>
<evidence type="ECO:0000313" key="14">
    <source>
        <dbReference type="Proteomes" id="UP000284219"/>
    </source>
</evidence>
<evidence type="ECO:0000259" key="12">
    <source>
        <dbReference type="SMART" id="SM01097"/>
    </source>
</evidence>
<evidence type="ECO:0000256" key="1">
    <source>
        <dbReference type="ARBA" id="ARBA00004812"/>
    </source>
</evidence>
<dbReference type="InterPro" id="IPR002474">
    <property type="entry name" value="CarbamoylP_synth_ssu_N"/>
</dbReference>
<dbReference type="Gene3D" id="3.40.50.880">
    <property type="match status" value="1"/>
</dbReference>
<dbReference type="GO" id="GO:0004088">
    <property type="term" value="F:carbamoyl-phosphate synthase (glutamine-hydrolyzing) activity"/>
    <property type="evidence" value="ECO:0007669"/>
    <property type="project" value="UniProtKB-UniRule"/>
</dbReference>
<dbReference type="RefSeq" id="WP_120189382.1">
    <property type="nucleotide sequence ID" value="NZ_MCHY01000008.1"/>
</dbReference>
<dbReference type="SMART" id="SM01097">
    <property type="entry name" value="CPSase_sm_chain"/>
    <property type="match status" value="1"/>
</dbReference>
<feature type="binding site" evidence="11">
    <location>
        <position position="221"/>
    </location>
    <ligand>
        <name>L-glutamine</name>
        <dbReference type="ChEBI" id="CHEBI:58359"/>
    </ligand>
</feature>
<keyword evidence="14" id="KW-1185">Reference proteome</keyword>
<dbReference type="GO" id="GO:0006207">
    <property type="term" value="P:'de novo' pyrimidine nucleobase biosynthetic process"/>
    <property type="evidence" value="ECO:0007669"/>
    <property type="project" value="InterPro"/>
</dbReference>
<dbReference type="OrthoDB" id="9804328at2"/>
<dbReference type="PROSITE" id="PS51273">
    <property type="entry name" value="GATASE_TYPE_1"/>
    <property type="match status" value="1"/>
</dbReference>
<dbReference type="HAMAP" id="MF_01209">
    <property type="entry name" value="CPSase_S_chain"/>
    <property type="match status" value="1"/>
</dbReference>
<evidence type="ECO:0000256" key="11">
    <source>
        <dbReference type="HAMAP-Rule" id="MF_01209"/>
    </source>
</evidence>
<protein>
    <recommendedName>
        <fullName evidence="11">Carbamoyl phosphate synthase small chain</fullName>
        <ecNumber evidence="11">6.3.5.5</ecNumber>
    </recommendedName>
    <alternativeName>
        <fullName evidence="11">Carbamoyl phosphate synthetase glutamine chain</fullName>
    </alternativeName>
</protein>
<dbReference type="NCBIfam" id="NF009475">
    <property type="entry name" value="PRK12838.1"/>
    <property type="match status" value="1"/>
</dbReference>
<evidence type="ECO:0000256" key="5">
    <source>
        <dbReference type="ARBA" id="ARBA00022741"/>
    </source>
</evidence>
<keyword evidence="7 11" id="KW-0315">Glutamine amidotransferase</keyword>
<dbReference type="FunFam" id="3.50.30.20:FF:000001">
    <property type="entry name" value="Carbamoyl-phosphate synthase small chain"/>
    <property type="match status" value="1"/>
</dbReference>
<dbReference type="UniPathway" id="UPA00068">
    <property type="reaction ID" value="UER00171"/>
</dbReference>
<dbReference type="GO" id="GO:0005524">
    <property type="term" value="F:ATP binding"/>
    <property type="evidence" value="ECO:0007669"/>
    <property type="project" value="UniProtKB-UniRule"/>
</dbReference>
<dbReference type="PRINTS" id="PR00097">
    <property type="entry name" value="ANTSNTHASEII"/>
</dbReference>
<feature type="region of interest" description="CPSase" evidence="11">
    <location>
        <begin position="1"/>
        <end position="171"/>
    </location>
</feature>
<dbReference type="InterPro" id="IPR006274">
    <property type="entry name" value="CarbamoylP_synth_ssu"/>
</dbReference>
<keyword evidence="4 11" id="KW-0436">Ligase</keyword>
<keyword evidence="6 11" id="KW-0067">ATP-binding</keyword>
<comment type="function">
    <text evidence="11">Small subunit of the glutamine-dependent carbamoyl phosphate synthetase (CPSase). CPSase catalyzes the formation of carbamoyl phosphate from the ammonia moiety of glutamine, carbonate, and phosphate donated by ATP, constituting the first step of 2 biosynthetic pathways, one leading to arginine and/or urea and the other to pyrimidine nucleotides. The small subunit (glutamine amidotransferase) binds and cleaves glutamine to supply the large subunit with the substrate ammonia.</text>
</comment>
<comment type="similarity">
    <text evidence="3 11">Belongs to the CarA family.</text>
</comment>
<dbReference type="PANTHER" id="PTHR43418">
    <property type="entry name" value="MULTIFUNCTIONAL TRYPTOPHAN BIOSYNTHESIS PROTEIN-RELATED"/>
    <property type="match status" value="1"/>
</dbReference>
<keyword evidence="8 11" id="KW-0665">Pyrimidine biosynthesis</keyword>
<feature type="binding site" evidence="11">
    <location>
        <position position="219"/>
    </location>
    <ligand>
        <name>L-glutamine</name>
        <dbReference type="ChEBI" id="CHEBI:58359"/>
    </ligand>
</feature>
<dbReference type="Pfam" id="PF00988">
    <property type="entry name" value="CPSase_sm_chain"/>
    <property type="match status" value="1"/>
</dbReference>
<feature type="active site" evidence="11">
    <location>
        <position position="331"/>
    </location>
</feature>
<dbReference type="Gene3D" id="3.50.30.20">
    <property type="entry name" value="Carbamoyl-phosphate synthase small subunit, N-terminal domain"/>
    <property type="match status" value="1"/>
</dbReference>
<dbReference type="EMBL" id="MCHY01000008">
    <property type="protein sequence ID" value="RKD24121.1"/>
    <property type="molecule type" value="Genomic_DNA"/>
</dbReference>
<dbReference type="PRINTS" id="PR00099">
    <property type="entry name" value="CPSGATASE"/>
</dbReference>
<dbReference type="GO" id="GO:0006526">
    <property type="term" value="P:L-arginine biosynthetic process"/>
    <property type="evidence" value="ECO:0007669"/>
    <property type="project" value="UniProtKB-UniRule"/>
</dbReference>
<reference evidence="13 14" key="1">
    <citation type="submission" date="2016-08" db="EMBL/GenBank/DDBJ databases">
        <title>Novel Firmicute Genomes.</title>
        <authorList>
            <person name="Poppleton D.I."/>
            <person name="Gribaldo S."/>
        </authorList>
    </citation>
    <scope>NUCLEOTIDE SEQUENCE [LARGE SCALE GENOMIC DNA]</scope>
    <source>
        <strain evidence="13 14">RAOx-1</strain>
    </source>
</reference>
<feature type="binding site" evidence="11">
    <location>
        <position position="247"/>
    </location>
    <ligand>
        <name>L-glutamine</name>
        <dbReference type="ChEBI" id="CHEBI:58359"/>
    </ligand>
</feature>
<dbReference type="CDD" id="cd01744">
    <property type="entry name" value="GATase1_CPSase"/>
    <property type="match status" value="1"/>
</dbReference>
<name>A0A419SJA9_9BACL</name>
<comment type="subunit">
    <text evidence="11">Composed of two chains; the small (or glutamine) chain promotes the hydrolysis of glutamine to ammonia, which is used by the large (or ammonia) chain to synthesize carbamoyl phosphate. Tetramer of heterodimers (alpha,beta)4.</text>
</comment>
<dbReference type="Proteomes" id="UP000284219">
    <property type="component" value="Unassembled WGS sequence"/>
</dbReference>
<dbReference type="AlphaFoldDB" id="A0A419SJA9"/>
<dbReference type="SUPFAM" id="SSF52021">
    <property type="entry name" value="Carbamoyl phosphate synthetase, small subunit N-terminal domain"/>
    <property type="match status" value="1"/>
</dbReference>
<feature type="active site" evidence="11">
    <location>
        <position position="333"/>
    </location>
</feature>
<comment type="caution">
    <text evidence="11">Lacks conserved residue(s) required for the propagation of feature annotation.</text>
</comment>
<dbReference type="UniPathway" id="UPA00070">
    <property type="reaction ID" value="UER00115"/>
</dbReference>
<comment type="catalytic activity">
    <reaction evidence="9 11">
        <text>hydrogencarbonate + L-glutamine + 2 ATP + H2O = carbamoyl phosphate + L-glutamate + 2 ADP + phosphate + 2 H(+)</text>
        <dbReference type="Rhea" id="RHEA:18633"/>
        <dbReference type="ChEBI" id="CHEBI:15377"/>
        <dbReference type="ChEBI" id="CHEBI:15378"/>
        <dbReference type="ChEBI" id="CHEBI:17544"/>
        <dbReference type="ChEBI" id="CHEBI:29985"/>
        <dbReference type="ChEBI" id="CHEBI:30616"/>
        <dbReference type="ChEBI" id="CHEBI:43474"/>
        <dbReference type="ChEBI" id="CHEBI:58228"/>
        <dbReference type="ChEBI" id="CHEBI:58359"/>
        <dbReference type="ChEBI" id="CHEBI:456216"/>
        <dbReference type="EC" id="6.3.5.5"/>
    </reaction>
</comment>
<evidence type="ECO:0000256" key="4">
    <source>
        <dbReference type="ARBA" id="ARBA00022598"/>
    </source>
</evidence>
<comment type="caution">
    <text evidence="13">The sequence shown here is derived from an EMBL/GenBank/DDBJ whole genome shotgun (WGS) entry which is preliminary data.</text>
</comment>
<evidence type="ECO:0000256" key="10">
    <source>
        <dbReference type="ARBA" id="ARBA00049285"/>
    </source>
</evidence>
<evidence type="ECO:0000256" key="2">
    <source>
        <dbReference type="ARBA" id="ARBA00005077"/>
    </source>
</evidence>
<dbReference type="PANTHER" id="PTHR43418:SF7">
    <property type="entry name" value="CARBAMOYL-PHOSPHATE SYNTHASE SMALL CHAIN"/>
    <property type="match status" value="1"/>
</dbReference>